<evidence type="ECO:0000256" key="8">
    <source>
        <dbReference type="ARBA" id="ARBA00023136"/>
    </source>
</evidence>
<evidence type="ECO:0000256" key="1">
    <source>
        <dbReference type="ARBA" id="ARBA00022448"/>
    </source>
</evidence>
<reference evidence="10" key="1">
    <citation type="submission" date="2018-05" db="EMBL/GenBank/DDBJ databases">
        <authorList>
            <person name="Lanie J.A."/>
            <person name="Ng W.-L."/>
            <person name="Kazmierczak K.M."/>
            <person name="Andrzejewski T.M."/>
            <person name="Davidsen T.M."/>
            <person name="Wayne K.J."/>
            <person name="Tettelin H."/>
            <person name="Glass J.I."/>
            <person name="Rusch D."/>
            <person name="Podicherti R."/>
            <person name="Tsui H.-C.T."/>
            <person name="Winkler M.E."/>
        </authorList>
    </citation>
    <scope>NUCLEOTIDE SEQUENCE</scope>
</reference>
<keyword evidence="5" id="KW-0547">Nucleotide-binding</keyword>
<evidence type="ECO:0000256" key="7">
    <source>
        <dbReference type="ARBA" id="ARBA00022967"/>
    </source>
</evidence>
<dbReference type="SUPFAM" id="SSF52540">
    <property type="entry name" value="P-loop containing nucleoside triphosphate hydrolases"/>
    <property type="match status" value="2"/>
</dbReference>
<dbReference type="GO" id="GO:0005524">
    <property type="term" value="F:ATP binding"/>
    <property type="evidence" value="ECO:0007669"/>
    <property type="project" value="UniProtKB-KW"/>
</dbReference>
<dbReference type="InterPro" id="IPR003593">
    <property type="entry name" value="AAA+_ATPase"/>
</dbReference>
<keyword evidence="6" id="KW-0067">ATP-binding</keyword>
<keyword evidence="8" id="KW-0472">Membrane</keyword>
<keyword evidence="1" id="KW-0813">Transport</keyword>
<dbReference type="InterPro" id="IPR027417">
    <property type="entry name" value="P-loop_NTPase"/>
</dbReference>
<dbReference type="Pfam" id="PF00005">
    <property type="entry name" value="ABC_tran"/>
    <property type="match status" value="2"/>
</dbReference>
<dbReference type="InterPro" id="IPR017871">
    <property type="entry name" value="ABC_transporter-like_CS"/>
</dbReference>
<dbReference type="PANTHER" id="PTHR43790:SF3">
    <property type="entry name" value="D-ALLOSE IMPORT ATP-BINDING PROTEIN ALSA-RELATED"/>
    <property type="match status" value="1"/>
</dbReference>
<evidence type="ECO:0000313" key="10">
    <source>
        <dbReference type="EMBL" id="SVA72895.1"/>
    </source>
</evidence>
<dbReference type="PANTHER" id="PTHR43790">
    <property type="entry name" value="CARBOHYDRATE TRANSPORT ATP-BINDING PROTEIN MG119-RELATED"/>
    <property type="match status" value="1"/>
</dbReference>
<dbReference type="SMART" id="SM00382">
    <property type="entry name" value="AAA"/>
    <property type="match status" value="1"/>
</dbReference>
<evidence type="ECO:0000256" key="2">
    <source>
        <dbReference type="ARBA" id="ARBA00022475"/>
    </source>
</evidence>
<proteinExistence type="predicted"/>
<dbReference type="InterPro" id="IPR050107">
    <property type="entry name" value="ABC_carbohydrate_import_ATPase"/>
</dbReference>
<evidence type="ECO:0000256" key="6">
    <source>
        <dbReference type="ARBA" id="ARBA00022840"/>
    </source>
</evidence>
<dbReference type="PROSITE" id="PS50893">
    <property type="entry name" value="ABC_TRANSPORTER_2"/>
    <property type="match status" value="1"/>
</dbReference>
<dbReference type="Gene3D" id="3.40.50.300">
    <property type="entry name" value="P-loop containing nucleotide triphosphate hydrolases"/>
    <property type="match status" value="2"/>
</dbReference>
<keyword evidence="2" id="KW-1003">Cell membrane</keyword>
<dbReference type="GO" id="GO:0016887">
    <property type="term" value="F:ATP hydrolysis activity"/>
    <property type="evidence" value="ECO:0007669"/>
    <property type="project" value="InterPro"/>
</dbReference>
<keyword evidence="3" id="KW-0762">Sugar transport</keyword>
<keyword evidence="4" id="KW-0677">Repeat</keyword>
<dbReference type="PROSITE" id="PS00211">
    <property type="entry name" value="ABC_TRANSPORTER_1"/>
    <property type="match status" value="1"/>
</dbReference>
<dbReference type="EMBL" id="UINC01017550">
    <property type="protein sequence ID" value="SVA72895.1"/>
    <property type="molecule type" value="Genomic_DNA"/>
</dbReference>
<sequence length="425" mass="47798">MLKGVSVVHQERNLIRRFSVGENLMLNNLPKNSLNLIDYNEVFKQSKKWLNILDLDIDPETIVSDLTVAKMQLCEIAKALSMQSKILLLDEPTSSLSPQDVGNLFKLLKKIVSEEGVSIVFVSHKLEEVFQICDYVTVLRDGKNACESEKIETLDRKKLVKLMIGREEQIVKSNKKIDDNSHKVLELENVNTYLGHKKINLYLKKGEILGLYGLVGAGRTELAKSIVGIEKVLSGNIKLNSKPIQISSAKEALEKYKIGYISEDRKKEGLILMHNVLDNTGITVWSQLKKFFNFLDDSTIGKKVVPYIEKLEVKTPSNYQLTSNLSGGNQQKISVAKWLAAGTDILFIDEPTVGIDVKTKGYLHELIIDLSKSGTTIVLISSDMPEMISLADRIIVMKNFIIKGEINNDHNYQSMSSSIMEFIHD</sequence>
<gene>
    <name evidence="10" type="ORF">METZ01_LOCUS125749</name>
</gene>
<accession>A0A381Y7B6</accession>
<evidence type="ECO:0000256" key="5">
    <source>
        <dbReference type="ARBA" id="ARBA00022741"/>
    </source>
</evidence>
<name>A0A381Y7B6_9ZZZZ</name>
<feature type="domain" description="ABC transporter" evidence="9">
    <location>
        <begin position="165"/>
        <end position="424"/>
    </location>
</feature>
<evidence type="ECO:0000259" key="9">
    <source>
        <dbReference type="PROSITE" id="PS50893"/>
    </source>
</evidence>
<protein>
    <recommendedName>
        <fullName evidence="9">ABC transporter domain-containing protein</fullName>
    </recommendedName>
</protein>
<keyword evidence="7" id="KW-1278">Translocase</keyword>
<dbReference type="AlphaFoldDB" id="A0A381Y7B6"/>
<evidence type="ECO:0000256" key="4">
    <source>
        <dbReference type="ARBA" id="ARBA00022737"/>
    </source>
</evidence>
<dbReference type="CDD" id="cd03215">
    <property type="entry name" value="ABC_Carb_Monos_II"/>
    <property type="match status" value="1"/>
</dbReference>
<organism evidence="10">
    <name type="scientific">marine metagenome</name>
    <dbReference type="NCBI Taxonomy" id="408172"/>
    <lineage>
        <taxon>unclassified sequences</taxon>
        <taxon>metagenomes</taxon>
        <taxon>ecological metagenomes</taxon>
    </lineage>
</organism>
<evidence type="ECO:0000256" key="3">
    <source>
        <dbReference type="ARBA" id="ARBA00022597"/>
    </source>
</evidence>
<dbReference type="InterPro" id="IPR003439">
    <property type="entry name" value="ABC_transporter-like_ATP-bd"/>
</dbReference>